<keyword evidence="3" id="KW-1185">Reference proteome</keyword>
<dbReference type="Proteomes" id="UP000800038">
    <property type="component" value="Unassembled WGS sequence"/>
</dbReference>
<dbReference type="EMBL" id="ML976196">
    <property type="protein sequence ID" value="KAF1936317.1"/>
    <property type="molecule type" value="Genomic_DNA"/>
</dbReference>
<name>A0A6A5SFY6_9PLEO</name>
<evidence type="ECO:0000313" key="3">
    <source>
        <dbReference type="Proteomes" id="UP000800038"/>
    </source>
</evidence>
<sequence>MQDEISLLQDVQTFSCQLSEALLQSRSQSRSRSQSSTFSSLLLQTISPQQGEPSTLHQTCHGRLTSIDECLHRTPEVEGDEEDNSDQVTGSPTSPSFGACSSFLSIFGTGLSSFCLSSWD</sequence>
<proteinExistence type="predicted"/>
<evidence type="ECO:0000313" key="2">
    <source>
        <dbReference type="EMBL" id="KAF1936317.1"/>
    </source>
</evidence>
<feature type="region of interest" description="Disordered" evidence="1">
    <location>
        <begin position="71"/>
        <end position="94"/>
    </location>
</feature>
<accession>A0A6A5SFY6</accession>
<organism evidence="2 3">
    <name type="scientific">Clathrospora elynae</name>
    <dbReference type="NCBI Taxonomy" id="706981"/>
    <lineage>
        <taxon>Eukaryota</taxon>
        <taxon>Fungi</taxon>
        <taxon>Dikarya</taxon>
        <taxon>Ascomycota</taxon>
        <taxon>Pezizomycotina</taxon>
        <taxon>Dothideomycetes</taxon>
        <taxon>Pleosporomycetidae</taxon>
        <taxon>Pleosporales</taxon>
        <taxon>Diademaceae</taxon>
        <taxon>Clathrospora</taxon>
    </lineage>
</organism>
<reference evidence="2" key="1">
    <citation type="journal article" date="2020" name="Stud. Mycol.">
        <title>101 Dothideomycetes genomes: a test case for predicting lifestyles and emergence of pathogens.</title>
        <authorList>
            <person name="Haridas S."/>
            <person name="Albert R."/>
            <person name="Binder M."/>
            <person name="Bloem J."/>
            <person name="Labutti K."/>
            <person name="Salamov A."/>
            <person name="Andreopoulos B."/>
            <person name="Baker S."/>
            <person name="Barry K."/>
            <person name="Bills G."/>
            <person name="Bluhm B."/>
            <person name="Cannon C."/>
            <person name="Castanera R."/>
            <person name="Culley D."/>
            <person name="Daum C."/>
            <person name="Ezra D."/>
            <person name="Gonzalez J."/>
            <person name="Henrissat B."/>
            <person name="Kuo A."/>
            <person name="Liang C."/>
            <person name="Lipzen A."/>
            <person name="Lutzoni F."/>
            <person name="Magnuson J."/>
            <person name="Mondo S."/>
            <person name="Nolan M."/>
            <person name="Ohm R."/>
            <person name="Pangilinan J."/>
            <person name="Park H.-J."/>
            <person name="Ramirez L."/>
            <person name="Alfaro M."/>
            <person name="Sun H."/>
            <person name="Tritt A."/>
            <person name="Yoshinaga Y."/>
            <person name="Zwiers L.-H."/>
            <person name="Turgeon B."/>
            <person name="Goodwin S."/>
            <person name="Spatafora J."/>
            <person name="Crous P."/>
            <person name="Grigoriev I."/>
        </authorList>
    </citation>
    <scope>NUCLEOTIDE SEQUENCE</scope>
    <source>
        <strain evidence="2">CBS 161.51</strain>
    </source>
</reference>
<dbReference type="AlphaFoldDB" id="A0A6A5SFY6"/>
<protein>
    <submittedName>
        <fullName evidence="2">Uncharacterized protein</fullName>
    </submittedName>
</protein>
<evidence type="ECO:0000256" key="1">
    <source>
        <dbReference type="SAM" id="MobiDB-lite"/>
    </source>
</evidence>
<gene>
    <name evidence="2" type="ORF">EJ02DRAFT_96166</name>
</gene>